<dbReference type="CDD" id="cd06591">
    <property type="entry name" value="GH31_xylosidase_XylS"/>
    <property type="match status" value="1"/>
</dbReference>
<gene>
    <name evidence="6" type="ORF">EOD40_11940</name>
</gene>
<name>A0A437KS07_9FLAO</name>
<dbReference type="SUPFAM" id="SSF51445">
    <property type="entry name" value="(Trans)glycosidases"/>
    <property type="match status" value="1"/>
</dbReference>
<feature type="domain" description="DUF5110" evidence="4">
    <location>
        <begin position="774"/>
        <end position="838"/>
    </location>
</feature>
<dbReference type="GO" id="GO:0004553">
    <property type="term" value="F:hydrolase activity, hydrolyzing O-glycosyl compounds"/>
    <property type="evidence" value="ECO:0007669"/>
    <property type="project" value="InterPro"/>
</dbReference>
<evidence type="ECO:0000256" key="2">
    <source>
        <dbReference type="RuleBase" id="RU361185"/>
    </source>
</evidence>
<evidence type="ECO:0000256" key="1">
    <source>
        <dbReference type="ARBA" id="ARBA00007806"/>
    </source>
</evidence>
<dbReference type="InterPro" id="IPR048395">
    <property type="entry name" value="Glyco_hydro_31_C"/>
</dbReference>
<accession>A0A437KS07</accession>
<proteinExistence type="inferred from homology"/>
<dbReference type="Gene3D" id="2.60.120.380">
    <property type="match status" value="1"/>
</dbReference>
<dbReference type="OrthoDB" id="176168at2"/>
<dbReference type="PANTHER" id="PTHR43863">
    <property type="entry name" value="HYDROLASE, PUTATIVE (AFU_ORTHOLOGUE AFUA_1G03140)-RELATED"/>
    <property type="match status" value="1"/>
</dbReference>
<dbReference type="RefSeq" id="WP_128195819.1">
    <property type="nucleotide sequence ID" value="NZ_SACJ01000007.1"/>
</dbReference>
<sequence>MQRLVYILFLGLLCTSISAQQYKKYVLTKDKLAIDLSEGVLNIIPLTDKSIRVQYQIGNAKETQEFVLINKPNVPGFALKETATSLKLSTKAITVAFDKKSGVIQYSDKSGKVFLSEKANTRLMKPSSILGESCFVAEQGFESPQDEYLFGLGQFQDGFYNLKNITRKLIQVNTQIAIPFLVSNKGYGLLWHQYGLTYFNPSNQNISLVKNAVNEGEKREVEVTTTSGTQKVSQQQSVYSGSFSVAKDGEYSLMLDLGEMDSRHLVLIDGIDVINQSNLWLPPAVSQLVQLKAGEHTVKVVCKSSNTPSLSLKLSNNETVFNSPNAKSLDYVVFAGNDTDEIIANYRNLTGNVPMLPKWAFGFWQCRERYTSGEHLVSTIKEFRKRNLPVDVIVQDWQYWGKYGWGVPKFDETHYPEPEKFIKEIHDLNAHFSVSVWENLNKESEIAKEYVSKNLFIPNSPWIDIYNPETQKTHWNALNKNLFTLGVDSWWMDATEPENDALKGKQTYFGLGDFYRLTYPLFVSKAVYEGQRSTNPEKRVAILTRSAFLGQQRYATINWSGDIGWNWDTYKRQIVAGLNYNLTGMPYWTTDIGGFFRPGSGQYKDEKYHEILTRWFQWAVFNPIFRMHGYQTETEPWKYGEKVENNMRSMMNLRYQLLPYIYSEAWQISKNNSTLMRPLIMDFNKDATAVSQAYQYMFGKAFLIAPVTAANVTEWNVYLPKENAWFDFWTGKRFEGGQTIVTPAPLDKIPVFVKEGSIVPMGNIIQSTQAKQEELEIRVYTGKDATFTLYNDEGDNYNYEKGKYVEIPIIWNEKNQTLTLANQIGNYKDQTTTYTVNIKWISGNENDTDTVVKTIKYTGKRVVIKK</sequence>
<dbReference type="PANTHER" id="PTHR43863:SF2">
    <property type="entry name" value="MALTASE-GLUCOAMYLASE"/>
    <property type="match status" value="1"/>
</dbReference>
<organism evidence="6 7">
    <name type="scientific">Flavobacterium sufflavum</name>
    <dbReference type="NCBI Taxonomy" id="1921138"/>
    <lineage>
        <taxon>Bacteria</taxon>
        <taxon>Pseudomonadati</taxon>
        <taxon>Bacteroidota</taxon>
        <taxon>Flavobacteriia</taxon>
        <taxon>Flavobacteriales</taxon>
        <taxon>Flavobacteriaceae</taxon>
        <taxon>Flavobacterium</taxon>
    </lineage>
</organism>
<feature type="domain" description="Glycosyl hydrolase family 31 C-terminal" evidence="5">
    <location>
        <begin position="673"/>
        <end position="759"/>
    </location>
</feature>
<comment type="caution">
    <text evidence="6">The sequence shown here is derived from an EMBL/GenBank/DDBJ whole genome shotgun (WGS) entry which is preliminary data.</text>
</comment>
<dbReference type="Gene3D" id="3.20.20.80">
    <property type="entry name" value="Glycosidases"/>
    <property type="match status" value="1"/>
</dbReference>
<dbReference type="InterPro" id="IPR033403">
    <property type="entry name" value="DUF5110"/>
</dbReference>
<dbReference type="InterPro" id="IPR017853">
    <property type="entry name" value="GH"/>
</dbReference>
<keyword evidence="7" id="KW-1185">Reference proteome</keyword>
<dbReference type="Proteomes" id="UP000285211">
    <property type="component" value="Unassembled WGS sequence"/>
</dbReference>
<dbReference type="SUPFAM" id="SSF74650">
    <property type="entry name" value="Galactose mutarotase-like"/>
    <property type="match status" value="1"/>
</dbReference>
<keyword evidence="2" id="KW-0326">Glycosidase</keyword>
<keyword evidence="2" id="KW-0378">Hydrolase</keyword>
<dbReference type="Pfam" id="PF01055">
    <property type="entry name" value="Glyco_hydro_31_2nd"/>
    <property type="match status" value="1"/>
</dbReference>
<dbReference type="Gene3D" id="2.60.40.1760">
    <property type="entry name" value="glycosyl hydrolase (family 31)"/>
    <property type="match status" value="1"/>
</dbReference>
<dbReference type="AlphaFoldDB" id="A0A437KS07"/>
<dbReference type="InterPro" id="IPR011013">
    <property type="entry name" value="Gal_mutarotase_sf_dom"/>
</dbReference>
<dbReference type="GO" id="GO:0005975">
    <property type="term" value="P:carbohydrate metabolic process"/>
    <property type="evidence" value="ECO:0007669"/>
    <property type="project" value="InterPro"/>
</dbReference>
<dbReference type="InterPro" id="IPR051816">
    <property type="entry name" value="Glycosyl_Hydrolase_31"/>
</dbReference>
<dbReference type="EMBL" id="SACJ01000007">
    <property type="protein sequence ID" value="RVT74879.1"/>
    <property type="molecule type" value="Genomic_DNA"/>
</dbReference>
<dbReference type="Gene3D" id="2.60.40.1180">
    <property type="entry name" value="Golgi alpha-mannosidase II"/>
    <property type="match status" value="2"/>
</dbReference>
<evidence type="ECO:0000259" key="3">
    <source>
        <dbReference type="Pfam" id="PF01055"/>
    </source>
</evidence>
<evidence type="ECO:0000259" key="5">
    <source>
        <dbReference type="Pfam" id="PF21365"/>
    </source>
</evidence>
<evidence type="ECO:0000313" key="7">
    <source>
        <dbReference type="Proteomes" id="UP000285211"/>
    </source>
</evidence>
<dbReference type="Pfam" id="PF21365">
    <property type="entry name" value="Glyco_hydro_31_3rd"/>
    <property type="match status" value="1"/>
</dbReference>
<dbReference type="Pfam" id="PF17137">
    <property type="entry name" value="DUF5110"/>
    <property type="match status" value="1"/>
</dbReference>
<protein>
    <submittedName>
        <fullName evidence="6">DUF5110 domain-containing protein</fullName>
    </submittedName>
</protein>
<feature type="domain" description="Glycoside hydrolase family 31 TIM barrel" evidence="3">
    <location>
        <begin position="354"/>
        <end position="663"/>
    </location>
</feature>
<evidence type="ECO:0000259" key="4">
    <source>
        <dbReference type="Pfam" id="PF17137"/>
    </source>
</evidence>
<dbReference type="CDD" id="cd14752">
    <property type="entry name" value="GH31_N"/>
    <property type="match status" value="1"/>
</dbReference>
<dbReference type="InterPro" id="IPR013780">
    <property type="entry name" value="Glyco_hydro_b"/>
</dbReference>
<dbReference type="SUPFAM" id="SSF51011">
    <property type="entry name" value="Glycosyl hydrolase domain"/>
    <property type="match status" value="1"/>
</dbReference>
<evidence type="ECO:0000313" key="6">
    <source>
        <dbReference type="EMBL" id="RVT74879.1"/>
    </source>
</evidence>
<comment type="similarity">
    <text evidence="1 2">Belongs to the glycosyl hydrolase 31 family.</text>
</comment>
<dbReference type="GO" id="GO:0030246">
    <property type="term" value="F:carbohydrate binding"/>
    <property type="evidence" value="ECO:0007669"/>
    <property type="project" value="InterPro"/>
</dbReference>
<reference evidence="6 7" key="1">
    <citation type="submission" date="2019-01" db="EMBL/GenBank/DDBJ databases">
        <authorList>
            <person name="Chen W.-M."/>
        </authorList>
    </citation>
    <scope>NUCLEOTIDE SEQUENCE [LARGE SCALE GENOMIC DNA]</scope>
    <source>
        <strain evidence="6 7">BBQ-12</strain>
    </source>
</reference>
<dbReference type="InterPro" id="IPR000322">
    <property type="entry name" value="Glyco_hydro_31_TIM"/>
</dbReference>